<feature type="domain" description="SnoaL-like" evidence="2">
    <location>
        <begin position="44"/>
        <end position="151"/>
    </location>
</feature>
<keyword evidence="4" id="KW-1185">Reference proteome</keyword>
<dbReference type="InterPro" id="IPR037401">
    <property type="entry name" value="SnoaL-like"/>
</dbReference>
<dbReference type="PANTHER" id="PTHR41252">
    <property type="entry name" value="BLR2505 PROTEIN"/>
    <property type="match status" value="1"/>
</dbReference>
<dbReference type="Gene3D" id="3.10.450.50">
    <property type="match status" value="1"/>
</dbReference>
<dbReference type="PROSITE" id="PS51257">
    <property type="entry name" value="PROKAR_LIPOPROTEIN"/>
    <property type="match status" value="1"/>
</dbReference>
<dbReference type="EMBL" id="BMZH01000003">
    <property type="protein sequence ID" value="GHA89112.1"/>
    <property type="molecule type" value="Genomic_DNA"/>
</dbReference>
<comment type="caution">
    <text evidence="3">The sequence shown here is derived from an EMBL/GenBank/DDBJ whole genome shotgun (WGS) entry which is preliminary data.</text>
</comment>
<reference evidence="3" key="1">
    <citation type="journal article" date="2014" name="Int. J. Syst. Evol. Microbiol.">
        <title>Complete genome sequence of Corynebacterium casei LMG S-19264T (=DSM 44701T), isolated from a smear-ripened cheese.</title>
        <authorList>
            <consortium name="US DOE Joint Genome Institute (JGI-PGF)"/>
            <person name="Walter F."/>
            <person name="Albersmeier A."/>
            <person name="Kalinowski J."/>
            <person name="Ruckert C."/>
        </authorList>
    </citation>
    <scope>NUCLEOTIDE SEQUENCE</scope>
    <source>
        <strain evidence="3">KCTC 32513</strain>
    </source>
</reference>
<dbReference type="Proteomes" id="UP000634004">
    <property type="component" value="Unassembled WGS sequence"/>
</dbReference>
<dbReference type="PANTHER" id="PTHR41252:SF1">
    <property type="entry name" value="BLR2505 PROTEIN"/>
    <property type="match status" value="1"/>
</dbReference>
<accession>A0A8J3CP19</accession>
<dbReference type="InterPro" id="IPR032710">
    <property type="entry name" value="NTF2-like_dom_sf"/>
</dbReference>
<evidence type="ECO:0000313" key="4">
    <source>
        <dbReference type="Proteomes" id="UP000634004"/>
    </source>
</evidence>
<gene>
    <name evidence="3" type="ORF">GCM10009069_10220</name>
</gene>
<reference evidence="3" key="2">
    <citation type="submission" date="2020-09" db="EMBL/GenBank/DDBJ databases">
        <authorList>
            <person name="Sun Q."/>
            <person name="Kim S."/>
        </authorList>
    </citation>
    <scope>NUCLEOTIDE SEQUENCE</scope>
    <source>
        <strain evidence="3">KCTC 32513</strain>
    </source>
</reference>
<proteinExistence type="predicted"/>
<evidence type="ECO:0000256" key="1">
    <source>
        <dbReference type="SAM" id="SignalP"/>
    </source>
</evidence>
<name>A0A8J3CP19_9PROT</name>
<keyword evidence="1" id="KW-0732">Signal</keyword>
<dbReference type="RefSeq" id="WP_189496096.1">
    <property type="nucleotide sequence ID" value="NZ_BMZH01000003.1"/>
</dbReference>
<sequence>MKPLLSIMMMSACGAAMVACTHAPMETITTTTAMPSDAAVRATVQAVYDGFAVGDMDMVTRDMSDAIVWNEAQGNPYADLNPYVGPNAVLSGLFSRIGGEWDYFTADPIEFIMDVPRVAVIGHYKALYTATGETLDAPFVHVWTVQNGEITTFQQYTDTHAHVTAMGG</sequence>
<dbReference type="Pfam" id="PF12680">
    <property type="entry name" value="SnoaL_2"/>
    <property type="match status" value="1"/>
</dbReference>
<dbReference type="AlphaFoldDB" id="A0A8J3CP19"/>
<feature type="chain" id="PRO_5035162166" description="SnoaL-like domain-containing protein" evidence="1">
    <location>
        <begin position="19"/>
        <end position="168"/>
    </location>
</feature>
<protein>
    <recommendedName>
        <fullName evidence="2">SnoaL-like domain-containing protein</fullName>
    </recommendedName>
</protein>
<evidence type="ECO:0000313" key="3">
    <source>
        <dbReference type="EMBL" id="GHA89112.1"/>
    </source>
</evidence>
<organism evidence="3 4">
    <name type="scientific">Algimonas arctica</name>
    <dbReference type="NCBI Taxonomy" id="1479486"/>
    <lineage>
        <taxon>Bacteria</taxon>
        <taxon>Pseudomonadati</taxon>
        <taxon>Pseudomonadota</taxon>
        <taxon>Alphaproteobacteria</taxon>
        <taxon>Maricaulales</taxon>
        <taxon>Robiginitomaculaceae</taxon>
        <taxon>Algimonas</taxon>
    </lineage>
</organism>
<dbReference type="SUPFAM" id="SSF54427">
    <property type="entry name" value="NTF2-like"/>
    <property type="match status" value="1"/>
</dbReference>
<evidence type="ECO:0000259" key="2">
    <source>
        <dbReference type="Pfam" id="PF12680"/>
    </source>
</evidence>
<feature type="signal peptide" evidence="1">
    <location>
        <begin position="1"/>
        <end position="18"/>
    </location>
</feature>